<dbReference type="PANTHER" id="PTHR47338">
    <property type="entry name" value="ZN(II)2CYS6 TRANSCRIPTION FACTOR (EUROFUNG)-RELATED"/>
    <property type="match status" value="1"/>
</dbReference>
<dbReference type="Pfam" id="PF00172">
    <property type="entry name" value="Zn_clus"/>
    <property type="match status" value="1"/>
</dbReference>
<dbReference type="GO" id="GO:0005634">
    <property type="term" value="C:nucleus"/>
    <property type="evidence" value="ECO:0007669"/>
    <property type="project" value="UniProtKB-SubCell"/>
</dbReference>
<reference evidence="10" key="1">
    <citation type="submission" date="2019-04" db="EMBL/GenBank/DDBJ databases">
        <title>Friends and foes A comparative genomics studyof 23 Aspergillus species from section Flavi.</title>
        <authorList>
            <consortium name="DOE Joint Genome Institute"/>
            <person name="Kjaerbolling I."/>
            <person name="Vesth T."/>
            <person name="Frisvad J.C."/>
            <person name="Nybo J.L."/>
            <person name="Theobald S."/>
            <person name="Kildgaard S."/>
            <person name="Isbrandt T."/>
            <person name="Kuo A."/>
            <person name="Sato A."/>
            <person name="Lyhne E.K."/>
            <person name="Kogle M.E."/>
            <person name="Wiebenga A."/>
            <person name="Kun R.S."/>
            <person name="Lubbers R.J."/>
            <person name="Makela M.R."/>
            <person name="Barry K."/>
            <person name="Chovatia M."/>
            <person name="Clum A."/>
            <person name="Daum C."/>
            <person name="Haridas S."/>
            <person name="He G."/>
            <person name="LaButti K."/>
            <person name="Lipzen A."/>
            <person name="Mondo S."/>
            <person name="Riley R."/>
            <person name="Salamov A."/>
            <person name="Simmons B.A."/>
            <person name="Magnuson J.K."/>
            <person name="Henrissat B."/>
            <person name="Mortensen U.H."/>
            <person name="Larsen T.O."/>
            <person name="Devries R.P."/>
            <person name="Grigoriev I.V."/>
            <person name="Machida M."/>
            <person name="Baker S.E."/>
            <person name="Andersen M.R."/>
        </authorList>
    </citation>
    <scope>NUCLEOTIDE SEQUENCE [LARGE SCALE GENOMIC DNA]</scope>
    <source>
        <strain evidence="10">CBS 553.77</strain>
    </source>
</reference>
<keyword evidence="4" id="KW-0238">DNA-binding</keyword>
<dbReference type="GO" id="GO:0008270">
    <property type="term" value="F:zinc ion binding"/>
    <property type="evidence" value="ECO:0007669"/>
    <property type="project" value="InterPro"/>
</dbReference>
<evidence type="ECO:0000313" key="10">
    <source>
        <dbReference type="Proteomes" id="UP000327118"/>
    </source>
</evidence>
<feature type="domain" description="Zn(2)-C6 fungal-type" evidence="8">
    <location>
        <begin position="16"/>
        <end position="46"/>
    </location>
</feature>
<gene>
    <name evidence="9" type="ORF">BDV28DRAFT_110317</name>
</gene>
<dbReference type="InterPro" id="IPR001138">
    <property type="entry name" value="Zn2Cys6_DnaBD"/>
</dbReference>
<dbReference type="InterPro" id="IPR007219">
    <property type="entry name" value="XnlR_reg_dom"/>
</dbReference>
<dbReference type="GO" id="GO:0006351">
    <property type="term" value="P:DNA-templated transcription"/>
    <property type="evidence" value="ECO:0007669"/>
    <property type="project" value="InterPro"/>
</dbReference>
<dbReference type="InterPro" id="IPR036864">
    <property type="entry name" value="Zn2-C6_fun-type_DNA-bd_sf"/>
</dbReference>
<dbReference type="PANTHER" id="PTHR47338:SF20">
    <property type="entry name" value="ZN(II)2CYS6 TRANSCRIPTION FACTOR (EUROFUNG)"/>
    <property type="match status" value="1"/>
</dbReference>
<dbReference type="Pfam" id="PF04082">
    <property type="entry name" value="Fungal_trans"/>
    <property type="match status" value="1"/>
</dbReference>
<keyword evidence="10" id="KW-1185">Reference proteome</keyword>
<evidence type="ECO:0000256" key="6">
    <source>
        <dbReference type="ARBA" id="ARBA00023242"/>
    </source>
</evidence>
<dbReference type="SMART" id="SM00066">
    <property type="entry name" value="GAL4"/>
    <property type="match status" value="1"/>
</dbReference>
<evidence type="ECO:0000256" key="3">
    <source>
        <dbReference type="ARBA" id="ARBA00023015"/>
    </source>
</evidence>
<dbReference type="CDD" id="cd00067">
    <property type="entry name" value="GAL4"/>
    <property type="match status" value="1"/>
</dbReference>
<keyword evidence="6" id="KW-0539">Nucleus</keyword>
<evidence type="ECO:0000256" key="2">
    <source>
        <dbReference type="ARBA" id="ARBA00022723"/>
    </source>
</evidence>
<feature type="compositionally biased region" description="Low complexity" evidence="7">
    <location>
        <begin position="76"/>
        <end position="85"/>
    </location>
</feature>
<proteinExistence type="predicted"/>
<dbReference type="CDD" id="cd12148">
    <property type="entry name" value="fungal_TF_MHR"/>
    <property type="match status" value="1"/>
</dbReference>
<evidence type="ECO:0000256" key="5">
    <source>
        <dbReference type="ARBA" id="ARBA00023163"/>
    </source>
</evidence>
<keyword evidence="2" id="KW-0479">Metal-binding</keyword>
<keyword evidence="5" id="KW-0804">Transcription</keyword>
<evidence type="ECO:0000256" key="4">
    <source>
        <dbReference type="ARBA" id="ARBA00023125"/>
    </source>
</evidence>
<accession>A0A5N6ZFV7</accession>
<feature type="compositionally biased region" description="Polar residues" evidence="7">
    <location>
        <begin position="90"/>
        <end position="100"/>
    </location>
</feature>
<dbReference type="Gene3D" id="4.10.240.10">
    <property type="entry name" value="Zn(2)-C6 fungal-type DNA-binding domain"/>
    <property type="match status" value="1"/>
</dbReference>
<evidence type="ECO:0000313" key="9">
    <source>
        <dbReference type="EMBL" id="KAE8356375.1"/>
    </source>
</evidence>
<organism evidence="9 10">
    <name type="scientific">Aspergillus coremiiformis</name>
    <dbReference type="NCBI Taxonomy" id="138285"/>
    <lineage>
        <taxon>Eukaryota</taxon>
        <taxon>Fungi</taxon>
        <taxon>Dikarya</taxon>
        <taxon>Ascomycota</taxon>
        <taxon>Pezizomycotina</taxon>
        <taxon>Eurotiomycetes</taxon>
        <taxon>Eurotiomycetidae</taxon>
        <taxon>Eurotiales</taxon>
        <taxon>Aspergillaceae</taxon>
        <taxon>Aspergillus</taxon>
        <taxon>Aspergillus subgen. Circumdati</taxon>
    </lineage>
</organism>
<dbReference type="GO" id="GO:0003677">
    <property type="term" value="F:DNA binding"/>
    <property type="evidence" value="ECO:0007669"/>
    <property type="project" value="UniProtKB-KW"/>
</dbReference>
<feature type="region of interest" description="Disordered" evidence="7">
    <location>
        <begin position="76"/>
        <end position="100"/>
    </location>
</feature>
<dbReference type="OrthoDB" id="270167at2759"/>
<keyword evidence="3" id="KW-0805">Transcription regulation</keyword>
<comment type="subcellular location">
    <subcellularLocation>
        <location evidence="1">Nucleus</location>
    </subcellularLocation>
</comment>
<sequence>MDVDNGWDTDTTAPHACLSCKRNKRRCDKSLPSCSLCLKAGRLCDYSDASQFSQTDEIRNLQSRIQVLEARVLGSSGTSSTTASTIGVRSGSNPPADQSHSSELSIQAYYLDSDLWSSFSPLGHGTHVPVSEDVSTALGRQDDIENIISRYFGTVHIWMPIISKIRLGRLIQQTQQAVKADVALLLLCMKLVCEVPHAQRTGSSELYRIAKRFSHELELSGLFTLRTVQASVLLSVYEMGHGVFPAAFTTIGNSSRHGVALGLHNSLASQLIGKPRGWVDWEERQRVWWMIVILDRYITVGSDHRPLCTEDPSKDTLLPADDGAWDSGEMMTPERVSLSSRSTNPVSPFARLAQASNLLGRVIRHCNETTLELSYVLEDFDTLCQTISSLLDLLSIDNRNPSMEIHLAIGICFSAVFRLADHHSCDMFNEEGQYLELDAAPRVHECTRRSLQMTKDTCERVVSLVQDIGKRLTQSALENASPLMLQCIYSSASNLSWMALETNNVQYTAGKLICEEILRAMNSRWKVAGVYLELLRFGDMVQDERN</sequence>
<protein>
    <submittedName>
        <fullName evidence="9">Fungal-specific transcription factor domain protein</fullName>
    </submittedName>
</protein>
<dbReference type="Proteomes" id="UP000327118">
    <property type="component" value="Unassembled WGS sequence"/>
</dbReference>
<dbReference type="EMBL" id="ML739039">
    <property type="protein sequence ID" value="KAE8356375.1"/>
    <property type="molecule type" value="Genomic_DNA"/>
</dbReference>
<dbReference type="SUPFAM" id="SSF57701">
    <property type="entry name" value="Zn2/Cys6 DNA-binding domain"/>
    <property type="match status" value="1"/>
</dbReference>
<name>A0A5N6ZFV7_9EURO</name>
<dbReference type="SMART" id="SM00906">
    <property type="entry name" value="Fungal_trans"/>
    <property type="match status" value="1"/>
</dbReference>
<dbReference type="GO" id="GO:0009893">
    <property type="term" value="P:positive regulation of metabolic process"/>
    <property type="evidence" value="ECO:0007669"/>
    <property type="project" value="UniProtKB-ARBA"/>
</dbReference>
<dbReference type="AlphaFoldDB" id="A0A5N6ZFV7"/>
<dbReference type="PROSITE" id="PS00463">
    <property type="entry name" value="ZN2_CY6_FUNGAL_1"/>
    <property type="match status" value="1"/>
</dbReference>
<evidence type="ECO:0000256" key="7">
    <source>
        <dbReference type="SAM" id="MobiDB-lite"/>
    </source>
</evidence>
<evidence type="ECO:0000259" key="8">
    <source>
        <dbReference type="PROSITE" id="PS50048"/>
    </source>
</evidence>
<dbReference type="GO" id="GO:0000981">
    <property type="term" value="F:DNA-binding transcription factor activity, RNA polymerase II-specific"/>
    <property type="evidence" value="ECO:0007669"/>
    <property type="project" value="InterPro"/>
</dbReference>
<dbReference type="PROSITE" id="PS50048">
    <property type="entry name" value="ZN2_CY6_FUNGAL_2"/>
    <property type="match status" value="1"/>
</dbReference>
<dbReference type="InterPro" id="IPR050815">
    <property type="entry name" value="TF_fung"/>
</dbReference>
<evidence type="ECO:0000256" key="1">
    <source>
        <dbReference type="ARBA" id="ARBA00004123"/>
    </source>
</evidence>